<dbReference type="SUPFAM" id="SSF47413">
    <property type="entry name" value="lambda repressor-like DNA-binding domains"/>
    <property type="match status" value="1"/>
</dbReference>
<evidence type="ECO:0000313" key="6">
    <source>
        <dbReference type="Proteomes" id="UP000722750"/>
    </source>
</evidence>
<name>A0A941W289_9BACT</name>
<evidence type="ECO:0000259" key="4">
    <source>
        <dbReference type="PROSITE" id="PS50943"/>
    </source>
</evidence>
<dbReference type="Pfam" id="PF01381">
    <property type="entry name" value="HTH_3"/>
    <property type="match status" value="1"/>
</dbReference>
<dbReference type="EMBL" id="JAANXD010000040">
    <property type="protein sequence ID" value="MBS1257844.1"/>
    <property type="molecule type" value="Genomic_DNA"/>
</dbReference>
<accession>A0A941W289</accession>
<evidence type="ECO:0000256" key="3">
    <source>
        <dbReference type="ARBA" id="ARBA00023163"/>
    </source>
</evidence>
<reference evidence="5" key="1">
    <citation type="journal article" date="2021" name="ISME J.">
        <title>Fine-scale metabolic discontinuity in a stratified prokaryote microbiome of a Red Sea deep halocline.</title>
        <authorList>
            <person name="Michoud G."/>
            <person name="Ngugi D.K."/>
            <person name="Barozzi A."/>
            <person name="Merlino G."/>
            <person name="Calleja M.L."/>
            <person name="Delgado-Huertas A."/>
            <person name="Moran X.A.G."/>
            <person name="Daffonchio D."/>
        </authorList>
    </citation>
    <scope>NUCLEOTIDE SEQUENCE</scope>
    <source>
        <strain evidence="5">SuakinDeep_MAG55_1</strain>
    </source>
</reference>
<protein>
    <recommendedName>
        <fullName evidence="4">HTH cro/C1-type domain-containing protein</fullName>
    </recommendedName>
</protein>
<evidence type="ECO:0000313" key="5">
    <source>
        <dbReference type="EMBL" id="MBS1257844.1"/>
    </source>
</evidence>
<comment type="caution">
    <text evidence="5">The sequence shown here is derived from an EMBL/GenBank/DDBJ whole genome shotgun (WGS) entry which is preliminary data.</text>
</comment>
<dbReference type="AlphaFoldDB" id="A0A941W289"/>
<keyword evidence="2" id="KW-0238">DNA-binding</keyword>
<dbReference type="InterPro" id="IPR010982">
    <property type="entry name" value="Lambda_DNA-bd_dom_sf"/>
</dbReference>
<gene>
    <name evidence="5" type="ORF">MAG551_00897</name>
</gene>
<dbReference type="PROSITE" id="PS50943">
    <property type="entry name" value="HTH_CROC1"/>
    <property type="match status" value="1"/>
</dbReference>
<keyword evidence="1" id="KW-0805">Transcription regulation</keyword>
<keyword evidence="3" id="KW-0804">Transcription</keyword>
<organism evidence="5 6">
    <name type="scientific">Candidatus Scalindua arabica</name>
    <dbReference type="NCBI Taxonomy" id="1127984"/>
    <lineage>
        <taxon>Bacteria</taxon>
        <taxon>Pseudomonadati</taxon>
        <taxon>Planctomycetota</taxon>
        <taxon>Candidatus Brocadiia</taxon>
        <taxon>Candidatus Brocadiales</taxon>
        <taxon>Candidatus Scalinduaceae</taxon>
        <taxon>Candidatus Scalindua</taxon>
    </lineage>
</organism>
<sequence>MRTKMNEAIKVTLKDLVDAGVKTTFTKKRMKELGIVVSETKISPGKIRQIRKSSHLSQAVFADLLNVSLSSVRHWEQGLRKPTGPTKVLLELLLKEPHILDYRIRKSKKSIAA</sequence>
<dbReference type="Proteomes" id="UP000722750">
    <property type="component" value="Unassembled WGS sequence"/>
</dbReference>
<dbReference type="Gene3D" id="1.10.260.40">
    <property type="entry name" value="lambda repressor-like DNA-binding domains"/>
    <property type="match status" value="1"/>
</dbReference>
<dbReference type="CDD" id="cd00093">
    <property type="entry name" value="HTH_XRE"/>
    <property type="match status" value="1"/>
</dbReference>
<evidence type="ECO:0000256" key="2">
    <source>
        <dbReference type="ARBA" id="ARBA00023125"/>
    </source>
</evidence>
<dbReference type="InterPro" id="IPR001387">
    <property type="entry name" value="Cro/C1-type_HTH"/>
</dbReference>
<feature type="domain" description="HTH cro/C1-type" evidence="4">
    <location>
        <begin position="47"/>
        <end position="100"/>
    </location>
</feature>
<proteinExistence type="predicted"/>
<dbReference type="SMART" id="SM00530">
    <property type="entry name" value="HTH_XRE"/>
    <property type="match status" value="1"/>
</dbReference>
<dbReference type="InterPro" id="IPR052359">
    <property type="entry name" value="HTH-type_reg/antitoxin"/>
</dbReference>
<dbReference type="PANTHER" id="PTHR36511:SF4">
    <property type="entry name" value="ANTITOXIN MQSA"/>
    <property type="match status" value="1"/>
</dbReference>
<evidence type="ECO:0000256" key="1">
    <source>
        <dbReference type="ARBA" id="ARBA00023015"/>
    </source>
</evidence>
<dbReference type="PANTHER" id="PTHR36511">
    <property type="entry name" value="MERR FAMILY BACTERIAL REGULATORY PROTEIN"/>
    <property type="match status" value="1"/>
</dbReference>
<dbReference type="GO" id="GO:0003677">
    <property type="term" value="F:DNA binding"/>
    <property type="evidence" value="ECO:0007669"/>
    <property type="project" value="UniProtKB-KW"/>
</dbReference>